<dbReference type="SUPFAM" id="SSF50129">
    <property type="entry name" value="GroES-like"/>
    <property type="match status" value="1"/>
</dbReference>
<dbReference type="CDD" id="cd05282">
    <property type="entry name" value="ETR_like"/>
    <property type="match status" value="1"/>
</dbReference>
<sequence length="338" mass="36801">MKARRIRYYEFGEPQDVIKVEHALLELPAPGELVVRMLASPINPSDLIPIRGSYAHRIMLPATPGYEGVGVVEEVGSSVSREWLGRRVLPLRGEGTWQEYVKAPVEWAVPVPAEIDDYSAAQLYINPITAWVTCTELLRLARSGKTLLVNACGSAIGRIYAQLSQVLGFRLIAVTRSGRHTAELLGLGAEHVICTPTGSLYEAVMDLTRGRGADAAIDAVGGASGEELAMCVRTGGMFLTIGLLSGEPLNWASLLQRNPVHAKLFHLRHWNSQIASPAWHATFRHMMELTGEGRLRLDRPEAIYELSAVHEAVRTAASGSGGKRMLTMGELLPGHTSI</sequence>
<comment type="caution">
    <text evidence="4">The sequence shown here is derived from an EMBL/GenBank/DDBJ whole genome shotgun (WGS) entry which is preliminary data.</text>
</comment>
<dbReference type="InterPro" id="IPR011032">
    <property type="entry name" value="GroES-like_sf"/>
</dbReference>
<gene>
    <name evidence="4" type="ORF">WMW72_30370</name>
</gene>
<dbReference type="Gene3D" id="3.40.50.720">
    <property type="entry name" value="NAD(P)-binding Rossmann-like Domain"/>
    <property type="match status" value="1"/>
</dbReference>
<dbReference type="RefSeq" id="WP_341419395.1">
    <property type="nucleotide sequence ID" value="NZ_JBBPCC010000027.1"/>
</dbReference>
<evidence type="ECO:0000256" key="2">
    <source>
        <dbReference type="ARBA" id="ARBA00023002"/>
    </source>
</evidence>
<evidence type="ECO:0000313" key="4">
    <source>
        <dbReference type="EMBL" id="MEK8132212.1"/>
    </source>
</evidence>
<dbReference type="Pfam" id="PF08240">
    <property type="entry name" value="ADH_N"/>
    <property type="match status" value="1"/>
</dbReference>
<dbReference type="SUPFAM" id="SSF51735">
    <property type="entry name" value="NAD(P)-binding Rossmann-fold domains"/>
    <property type="match status" value="1"/>
</dbReference>
<evidence type="ECO:0000313" key="5">
    <source>
        <dbReference type="Proteomes" id="UP001469365"/>
    </source>
</evidence>
<protein>
    <submittedName>
        <fullName evidence="4">Zinc-dependent alcohol dehydrogenase family protein</fullName>
    </submittedName>
</protein>
<organism evidence="4 5">
    <name type="scientific">Paenibacillus filicis</name>
    <dbReference type="NCBI Taxonomy" id="669464"/>
    <lineage>
        <taxon>Bacteria</taxon>
        <taxon>Bacillati</taxon>
        <taxon>Bacillota</taxon>
        <taxon>Bacilli</taxon>
        <taxon>Bacillales</taxon>
        <taxon>Paenibacillaceae</taxon>
        <taxon>Paenibacillus</taxon>
    </lineage>
</organism>
<dbReference type="Pfam" id="PF00107">
    <property type="entry name" value="ADH_zinc_N"/>
    <property type="match status" value="1"/>
</dbReference>
<dbReference type="PANTHER" id="PTHR48106:SF2">
    <property type="entry name" value="ZN2+-BINDING DEHYDROGENASE"/>
    <property type="match status" value="1"/>
</dbReference>
<keyword evidence="1" id="KW-0521">NADP</keyword>
<evidence type="ECO:0000259" key="3">
    <source>
        <dbReference type="SMART" id="SM00829"/>
    </source>
</evidence>
<dbReference type="Proteomes" id="UP001469365">
    <property type="component" value="Unassembled WGS sequence"/>
</dbReference>
<reference evidence="4 5" key="1">
    <citation type="submission" date="2024-04" db="EMBL/GenBank/DDBJ databases">
        <title>draft genome sequnece of Paenibacillus filicis.</title>
        <authorList>
            <person name="Kim D.-U."/>
        </authorList>
    </citation>
    <scope>NUCLEOTIDE SEQUENCE [LARGE SCALE GENOMIC DNA]</scope>
    <source>
        <strain evidence="4 5">KACC14197</strain>
    </source>
</reference>
<dbReference type="InterPro" id="IPR020843">
    <property type="entry name" value="ER"/>
</dbReference>
<dbReference type="Gene3D" id="3.90.180.10">
    <property type="entry name" value="Medium-chain alcohol dehydrogenases, catalytic domain"/>
    <property type="match status" value="1"/>
</dbReference>
<dbReference type="InterPro" id="IPR013149">
    <property type="entry name" value="ADH-like_C"/>
</dbReference>
<keyword evidence="5" id="KW-1185">Reference proteome</keyword>
<feature type="domain" description="Enoyl reductase (ER)" evidence="3">
    <location>
        <begin position="12"/>
        <end position="326"/>
    </location>
</feature>
<dbReference type="PANTHER" id="PTHR48106">
    <property type="entry name" value="QUINONE OXIDOREDUCTASE PIG3-RELATED"/>
    <property type="match status" value="1"/>
</dbReference>
<keyword evidence="2" id="KW-0560">Oxidoreductase</keyword>
<proteinExistence type="predicted"/>
<accession>A0ABU9DTS3</accession>
<name>A0ABU9DTS3_9BACL</name>
<dbReference type="SMART" id="SM00829">
    <property type="entry name" value="PKS_ER"/>
    <property type="match status" value="1"/>
</dbReference>
<dbReference type="EMBL" id="JBBPCC010000027">
    <property type="protein sequence ID" value="MEK8132212.1"/>
    <property type="molecule type" value="Genomic_DNA"/>
</dbReference>
<dbReference type="InterPro" id="IPR036291">
    <property type="entry name" value="NAD(P)-bd_dom_sf"/>
</dbReference>
<evidence type="ECO:0000256" key="1">
    <source>
        <dbReference type="ARBA" id="ARBA00022857"/>
    </source>
</evidence>
<dbReference type="InterPro" id="IPR013154">
    <property type="entry name" value="ADH-like_N"/>
</dbReference>